<sequence length="234" mass="26596">MVLGKIKELPVNAQIITKVKVVDIRERESEDGSIFYIGTIVDKDGVANFITNIPLEKGKCYEIFGRVTDEKSVKIIEKVIKGIKYPREIPEIPKEELFNRGEVFDVKVPAILEISSDNIYINYYCSICNSLVEAKIKPKGLVYICKNCGELDPEEVIVRIKALGKIHFGTVSKRCYIPFSTLEKYMPRILEILEEFGVEDTIKDIAIKLHGKTFLVRGFDGKDGNYIITELEDI</sequence>
<protein>
    <submittedName>
        <fullName evidence="1">Uncharacterized protein</fullName>
    </submittedName>
</protein>
<dbReference type="OrthoDB" id="63269at2157"/>
<evidence type="ECO:0000313" key="2">
    <source>
        <dbReference type="Proteomes" id="UP000053695"/>
    </source>
</evidence>
<dbReference type="RefSeq" id="WP_004589836.1">
    <property type="nucleotide sequence ID" value="NZ_APMM01000004.1"/>
</dbReference>
<accession>N6VU63</accession>
<evidence type="ECO:0000313" key="1">
    <source>
        <dbReference type="EMBL" id="ENN96736.1"/>
    </source>
</evidence>
<dbReference type="PATRIC" id="fig|1069083.5.peg.164"/>
<gene>
    <name evidence="1" type="ORF">J422_00831</name>
</gene>
<name>N6VU63_9EURY</name>
<dbReference type="EMBL" id="APMM01000004">
    <property type="protein sequence ID" value="ENN96736.1"/>
    <property type="molecule type" value="Genomic_DNA"/>
</dbReference>
<dbReference type="STRING" id="1069083.GCA_000371805_00868"/>
<proteinExistence type="predicted"/>
<keyword evidence="2" id="KW-1185">Reference proteome</keyword>
<dbReference type="Proteomes" id="UP000053695">
    <property type="component" value="Unassembled WGS sequence"/>
</dbReference>
<dbReference type="AlphaFoldDB" id="N6VU63"/>
<comment type="caution">
    <text evidence="1">The sequence shown here is derived from an EMBL/GenBank/DDBJ whole genome shotgun (WGS) entry which is preliminary data.</text>
</comment>
<organism evidence="1 2">
    <name type="scientific">Methanocaldococcus villosus KIN24-T80</name>
    <dbReference type="NCBI Taxonomy" id="1069083"/>
    <lineage>
        <taxon>Archaea</taxon>
        <taxon>Methanobacteriati</taxon>
        <taxon>Methanobacteriota</taxon>
        <taxon>Methanomada group</taxon>
        <taxon>Methanococci</taxon>
        <taxon>Methanococcales</taxon>
        <taxon>Methanocaldococcaceae</taxon>
        <taxon>Methanocaldococcus</taxon>
    </lineage>
</organism>
<reference evidence="1 2" key="1">
    <citation type="journal article" date="2013" name="Genome Announc.">
        <title>Draft Genome Sequence of a Highly Flagellated, Fast-Swimming Archaeon, Methanocaldococcus villosus Strain KIN24-T80 (DSM 22612).</title>
        <authorList>
            <person name="Thennarasu S."/>
            <person name="Polireddy D."/>
            <person name="Antony A."/>
            <person name="Yada M.R."/>
            <person name="Algarawi S."/>
            <person name="Sivakumar N."/>
        </authorList>
    </citation>
    <scope>NUCLEOTIDE SEQUENCE [LARGE SCALE GENOMIC DNA]</scope>
    <source>
        <strain evidence="1 2">KIN24-T80</strain>
    </source>
</reference>